<comment type="caution">
    <text evidence="1">The sequence shown here is derived from an EMBL/GenBank/DDBJ whole genome shotgun (WGS) entry which is preliminary data.</text>
</comment>
<organism evidence="1 2">
    <name type="scientific">Burkholderia pseudomallei</name>
    <name type="common">Pseudomonas pseudomallei</name>
    <dbReference type="NCBI Taxonomy" id="28450"/>
    <lineage>
        <taxon>Bacteria</taxon>
        <taxon>Pseudomonadati</taxon>
        <taxon>Pseudomonadota</taxon>
        <taxon>Betaproteobacteria</taxon>
        <taxon>Burkholderiales</taxon>
        <taxon>Burkholderiaceae</taxon>
        <taxon>Burkholderia</taxon>
        <taxon>pseudomallei group</taxon>
    </lineage>
</organism>
<dbReference type="Proteomes" id="UP000231878">
    <property type="component" value="Unassembled WGS sequence"/>
</dbReference>
<protein>
    <submittedName>
        <fullName evidence="1">Uncharacterized protein</fullName>
    </submittedName>
</protein>
<reference evidence="1 2" key="1">
    <citation type="submission" date="2017-11" db="EMBL/GenBank/DDBJ databases">
        <title>Molecular characterization of Burkholderia pseudomallei and closely related isolates from Vietnam.</title>
        <authorList>
            <person name="Ustinov D.V."/>
            <person name="Antonov A.S."/>
            <person name="Avdusheva E.F."/>
            <person name="Shpak I.M."/>
            <person name="Zakharova I.B."/>
            <person name="Thi L.A."/>
            <person name="Teteryatnikova N."/>
            <person name="Lopasteyskaya Y.A."/>
            <person name="Kuzyutina J.A."/>
            <person name="Ngo T.N."/>
            <person name="Victorov D.V."/>
        </authorList>
    </citation>
    <scope>NUCLEOTIDE SEQUENCE [LARGE SCALE GENOMIC DNA]</scope>
    <source>
        <strain evidence="1 2">V1512</strain>
    </source>
</reference>
<dbReference type="EMBL" id="PHRB01000058">
    <property type="protein sequence ID" value="PJO61909.1"/>
    <property type="molecule type" value="Genomic_DNA"/>
</dbReference>
<accession>A0AAX0U0E9</accession>
<evidence type="ECO:0000313" key="1">
    <source>
        <dbReference type="EMBL" id="PJO61909.1"/>
    </source>
</evidence>
<evidence type="ECO:0000313" key="2">
    <source>
        <dbReference type="Proteomes" id="UP000231878"/>
    </source>
</evidence>
<dbReference type="AlphaFoldDB" id="A0AAX0U0E9"/>
<proteinExistence type="predicted"/>
<gene>
    <name evidence="1" type="ORF">CWD88_33840</name>
</gene>
<name>A0AAX0U0E9_BURPE</name>
<sequence>MKHFVTGALALLILWLVVEVTRAMKHIGRGEHHMH</sequence>